<feature type="coiled-coil region" evidence="1">
    <location>
        <begin position="195"/>
        <end position="222"/>
    </location>
</feature>
<proteinExistence type="predicted"/>
<feature type="compositionally biased region" description="Polar residues" evidence="2">
    <location>
        <begin position="75"/>
        <end position="86"/>
    </location>
</feature>
<dbReference type="Proteomes" id="UP000789508">
    <property type="component" value="Unassembled WGS sequence"/>
</dbReference>
<feature type="region of interest" description="Disordered" evidence="2">
    <location>
        <begin position="1"/>
        <end position="185"/>
    </location>
</feature>
<dbReference type="OrthoDB" id="2445647at2759"/>
<organism evidence="3 4">
    <name type="scientific">Ambispora leptoticha</name>
    <dbReference type="NCBI Taxonomy" id="144679"/>
    <lineage>
        <taxon>Eukaryota</taxon>
        <taxon>Fungi</taxon>
        <taxon>Fungi incertae sedis</taxon>
        <taxon>Mucoromycota</taxon>
        <taxon>Glomeromycotina</taxon>
        <taxon>Glomeromycetes</taxon>
        <taxon>Archaeosporales</taxon>
        <taxon>Ambisporaceae</taxon>
        <taxon>Ambispora</taxon>
    </lineage>
</organism>
<feature type="non-terminal residue" evidence="3">
    <location>
        <position position="1"/>
    </location>
</feature>
<keyword evidence="4" id="KW-1185">Reference proteome</keyword>
<evidence type="ECO:0000313" key="4">
    <source>
        <dbReference type="Proteomes" id="UP000789508"/>
    </source>
</evidence>
<feature type="compositionally biased region" description="Basic and acidic residues" evidence="2">
    <location>
        <begin position="110"/>
        <end position="131"/>
    </location>
</feature>
<accession>A0A9N9HVH5</accession>
<feature type="compositionally biased region" description="Basic and acidic residues" evidence="2">
    <location>
        <begin position="170"/>
        <end position="185"/>
    </location>
</feature>
<dbReference type="EMBL" id="CAJVPS010021555">
    <property type="protein sequence ID" value="CAG8707974.1"/>
    <property type="molecule type" value="Genomic_DNA"/>
</dbReference>
<name>A0A9N9HVH5_9GLOM</name>
<feature type="non-terminal residue" evidence="3">
    <location>
        <position position="347"/>
    </location>
</feature>
<keyword evidence="1" id="KW-0175">Coiled coil</keyword>
<evidence type="ECO:0000256" key="2">
    <source>
        <dbReference type="SAM" id="MobiDB-lite"/>
    </source>
</evidence>
<sequence>DEGGEKEKQTASEQVKEENAAREKEDFQEAVRSISELTKLKNGNTWEQKEFNRQVDNYKDNYGNRKDLPEEIKWGSTQQSENNQDQGNKDKGSGGNGKKGKNNDNNNDSQEPKRAKIEEEVKQDQAKKDEEATNTLTNDLAGLASKSDQEKEQSLVDIEKLKNQGGVYGQRKEEIKEKKDELAKKDPQGYGKIIAKVIQQKMKEFKVEINKLGSEIKEKIKKLQNGEITNDEQVREIEEEVSEKVSEEVANVETNDLLAQAQNLLKGTAGNLKSQLEKIKKGLYSLKLSINPYQQKAYQLQKPRIEKALKDLESLSQNNTHQPNKSGFFQPKVIISLGLLAVLALVV</sequence>
<feature type="compositionally biased region" description="Basic and acidic residues" evidence="2">
    <location>
        <begin position="1"/>
        <end position="29"/>
    </location>
</feature>
<gene>
    <name evidence="3" type="ORF">ALEPTO_LOCUS11809</name>
</gene>
<feature type="compositionally biased region" description="Basic and acidic residues" evidence="2">
    <location>
        <begin position="147"/>
        <end position="162"/>
    </location>
</feature>
<feature type="compositionally biased region" description="Basic and acidic residues" evidence="2">
    <location>
        <begin position="47"/>
        <end position="73"/>
    </location>
</feature>
<evidence type="ECO:0000313" key="3">
    <source>
        <dbReference type="EMBL" id="CAG8707974.1"/>
    </source>
</evidence>
<comment type="caution">
    <text evidence="3">The sequence shown here is derived from an EMBL/GenBank/DDBJ whole genome shotgun (WGS) entry which is preliminary data.</text>
</comment>
<evidence type="ECO:0000256" key="1">
    <source>
        <dbReference type="SAM" id="Coils"/>
    </source>
</evidence>
<reference evidence="3" key="1">
    <citation type="submission" date="2021-06" db="EMBL/GenBank/DDBJ databases">
        <authorList>
            <person name="Kallberg Y."/>
            <person name="Tangrot J."/>
            <person name="Rosling A."/>
        </authorList>
    </citation>
    <scope>NUCLEOTIDE SEQUENCE</scope>
    <source>
        <strain evidence="3">FL130A</strain>
    </source>
</reference>
<dbReference type="AlphaFoldDB" id="A0A9N9HVH5"/>
<protein>
    <submittedName>
        <fullName evidence="3">673_t:CDS:1</fullName>
    </submittedName>
</protein>